<name>A0A7X0H957_9BACT</name>
<feature type="active site" description="Nucleophile" evidence="5">
    <location>
        <position position="147"/>
    </location>
</feature>
<evidence type="ECO:0000256" key="6">
    <source>
        <dbReference type="SAM" id="SignalP"/>
    </source>
</evidence>
<sequence length="284" mass="32341">MPAPNICARFSAVAIALILAAFTSTAVALPPAPEGYKWEKQEAFSDEFNGDELDKFKWRTYHPFWHTGRAPGRFTADTISVKDGKLQIKNRMLDQPQDGYTIACGSVTSISEDAHYGYYEVSMKASSVNLSSTFWFTNRPHYGVHHEIDVIEAVGGDPKFEIMRLGMKSNTHTFTDKGQQFSQGGSTKLNVPADEAFQRYGMWWKDANTIDMYYEGEYAFTIHPKTDVSDTPFDRPMFMCLVTETYDWQPPPTAEDLADDTRNTTYYDWVRAYRLVPIKEHAAE</sequence>
<dbReference type="PIRSF" id="PIRSF001097">
    <property type="entry name" value="Agarase"/>
    <property type="match status" value="1"/>
</dbReference>
<feature type="signal peptide" evidence="6">
    <location>
        <begin position="1"/>
        <end position="28"/>
    </location>
</feature>
<accession>A0A7X0H957</accession>
<dbReference type="SUPFAM" id="SSF49899">
    <property type="entry name" value="Concanavalin A-like lectins/glucanases"/>
    <property type="match status" value="1"/>
</dbReference>
<proteinExistence type="inferred from homology"/>
<dbReference type="GO" id="GO:0005975">
    <property type="term" value="P:carbohydrate metabolic process"/>
    <property type="evidence" value="ECO:0007669"/>
    <property type="project" value="InterPro"/>
</dbReference>
<comment type="similarity">
    <text evidence="1">Belongs to the glycosyl hydrolase 16 family.</text>
</comment>
<organism evidence="8 9">
    <name type="scientific">Algisphaera agarilytica</name>
    <dbReference type="NCBI Taxonomy" id="1385975"/>
    <lineage>
        <taxon>Bacteria</taxon>
        <taxon>Pseudomonadati</taxon>
        <taxon>Planctomycetota</taxon>
        <taxon>Phycisphaerae</taxon>
        <taxon>Phycisphaerales</taxon>
        <taxon>Phycisphaeraceae</taxon>
        <taxon>Algisphaera</taxon>
    </lineage>
</organism>
<evidence type="ECO:0000313" key="9">
    <source>
        <dbReference type="Proteomes" id="UP000541810"/>
    </source>
</evidence>
<evidence type="ECO:0000256" key="5">
    <source>
        <dbReference type="PIRSR" id="PIRSR001097-50"/>
    </source>
</evidence>
<feature type="domain" description="GH16" evidence="7">
    <location>
        <begin position="34"/>
        <end position="278"/>
    </location>
</feature>
<gene>
    <name evidence="8" type="ORF">HNQ40_003376</name>
</gene>
<dbReference type="EMBL" id="JACHGY010000001">
    <property type="protein sequence ID" value="MBB6431570.1"/>
    <property type="molecule type" value="Genomic_DNA"/>
</dbReference>
<reference evidence="8 9" key="1">
    <citation type="submission" date="2020-08" db="EMBL/GenBank/DDBJ databases">
        <title>Genomic Encyclopedia of Type Strains, Phase IV (KMG-IV): sequencing the most valuable type-strain genomes for metagenomic binning, comparative biology and taxonomic classification.</title>
        <authorList>
            <person name="Goeker M."/>
        </authorList>
    </citation>
    <scope>NUCLEOTIDE SEQUENCE [LARGE SCALE GENOMIC DNA]</scope>
    <source>
        <strain evidence="8 9">DSM 103725</strain>
    </source>
</reference>
<dbReference type="RefSeq" id="WP_184679027.1">
    <property type="nucleotide sequence ID" value="NZ_JACHGY010000001.1"/>
</dbReference>
<dbReference type="InterPro" id="IPR016287">
    <property type="entry name" value="Beta_agarase"/>
</dbReference>
<keyword evidence="2 6" id="KW-0732">Signal</keyword>
<feature type="active site" description="Proton donor" evidence="5">
    <location>
        <position position="152"/>
    </location>
</feature>
<evidence type="ECO:0000256" key="3">
    <source>
        <dbReference type="ARBA" id="ARBA00022801"/>
    </source>
</evidence>
<keyword evidence="3" id="KW-0378">Hydrolase</keyword>
<evidence type="ECO:0000256" key="1">
    <source>
        <dbReference type="ARBA" id="ARBA00006865"/>
    </source>
</evidence>
<evidence type="ECO:0000256" key="2">
    <source>
        <dbReference type="ARBA" id="ARBA00022729"/>
    </source>
</evidence>
<dbReference type="InterPro" id="IPR013320">
    <property type="entry name" value="ConA-like_dom_sf"/>
</dbReference>
<evidence type="ECO:0000313" key="8">
    <source>
        <dbReference type="EMBL" id="MBB6431570.1"/>
    </source>
</evidence>
<feature type="chain" id="PRO_5031541229" description="GH16 domain-containing protein" evidence="6">
    <location>
        <begin position="29"/>
        <end position="284"/>
    </location>
</feature>
<keyword evidence="9" id="KW-1185">Reference proteome</keyword>
<comment type="caution">
    <text evidence="8">The sequence shown here is derived from an EMBL/GenBank/DDBJ whole genome shotgun (WGS) entry which is preliminary data.</text>
</comment>
<dbReference type="Proteomes" id="UP000541810">
    <property type="component" value="Unassembled WGS sequence"/>
</dbReference>
<keyword evidence="4" id="KW-0326">Glycosidase</keyword>
<dbReference type="PROSITE" id="PS51762">
    <property type="entry name" value="GH16_2"/>
    <property type="match status" value="1"/>
</dbReference>
<evidence type="ECO:0000256" key="4">
    <source>
        <dbReference type="ARBA" id="ARBA00023295"/>
    </source>
</evidence>
<dbReference type="Gene3D" id="2.60.120.200">
    <property type="match status" value="1"/>
</dbReference>
<protein>
    <recommendedName>
        <fullName evidence="7">GH16 domain-containing protein</fullName>
    </recommendedName>
</protein>
<evidence type="ECO:0000259" key="7">
    <source>
        <dbReference type="PROSITE" id="PS51762"/>
    </source>
</evidence>
<dbReference type="AlphaFoldDB" id="A0A7X0H957"/>
<dbReference type="GO" id="GO:0033916">
    <property type="term" value="F:beta-agarase activity"/>
    <property type="evidence" value="ECO:0007669"/>
    <property type="project" value="InterPro"/>
</dbReference>
<dbReference type="InterPro" id="IPR000757">
    <property type="entry name" value="Beta-glucanase-like"/>
</dbReference>
<dbReference type="Pfam" id="PF00722">
    <property type="entry name" value="Glyco_hydro_16"/>
    <property type="match status" value="1"/>
</dbReference>